<keyword evidence="3" id="KW-1185">Reference proteome</keyword>
<name>A0A0D3JHB9_EMIH1</name>
<reference evidence="2" key="2">
    <citation type="submission" date="2024-10" db="UniProtKB">
        <authorList>
            <consortium name="EnsemblProtists"/>
        </authorList>
    </citation>
    <scope>IDENTIFICATION</scope>
</reference>
<evidence type="ECO:0000256" key="1">
    <source>
        <dbReference type="SAM" id="MobiDB-lite"/>
    </source>
</evidence>
<dbReference type="RefSeq" id="XP_005775333.1">
    <property type="nucleotide sequence ID" value="XM_005775276.1"/>
</dbReference>
<dbReference type="EnsemblProtists" id="EOD22904">
    <property type="protein sequence ID" value="EOD22904"/>
    <property type="gene ID" value="EMIHUDRAFT_195332"/>
</dbReference>
<dbReference type="AlphaFoldDB" id="A0A0D3JHB9"/>
<proteinExistence type="predicted"/>
<protein>
    <recommendedName>
        <fullName evidence="4">GH16 domain-containing protein</fullName>
    </recommendedName>
</protein>
<dbReference type="GeneID" id="17268451"/>
<sequence>MVWVSSDLYSSSVFRLLTPSIISTRVPFASSAPDHVASPVAIAFAVALAVSFDARHDNSIMDNIDYKAKVGFVPAGDGGRVTIVLSFASESPSLLGAEACGAKNALVKDVPAKSGAEASDESIIKKDLAAAEAPAAGTVDSGKAKATSLLGAKACGVKNDVKDISVATSGTEDVLKKDPAAEKAPDAGAVDSDKAKAMSMFASHAPRPTAVFWSKFTPLKKDIHAAESGAEASVDETGAIKNDPALKPATKVATALKPAEAGGAPLPSIKTFPEEKPAAPAASAWHCARRRLPTHSGDADWNVSTMEKPEETAAPAVIDEWKTPSPLRKIERKGEPNLIDRSKKTTKKTTPIGRVTPTAPNLVDCSKSTTPTDPPTAPNGVTKSAPALTPVATGGAPLPSSEEGNADWTVSAKESPPAEKLAPAGIPDRTTPSNPRRKKGRKGASAPIVRTKSIAPVGGNNRFVALLGMDGNEGILGGTGKVPRGSTPSTTDSGATANVETTTITTAGGSTSGRFSWPKSYNLLRLFGILALCLGAAFAHSSYSATSLLSSQRYESPTSFPAVTTPIAPFTPASPNGFCEVGGNDTSSFAAIVSSDSAPASHPVRARLRACLGAAFVHSSYTATSALLSSQRYDSPWPTSPPATVAKPLTPASPNGFCEVGDTTSFEAIVSSDSAPANHPHGHEDGHSWGALMDEIDKAVGEPLHLIGEPLASIEDVYEKRPGEADLETVPASRNSTERKVEPEVDSTIGPVYSNRTESVARGRDTVLPVNDTSPELRPADAGKPGMVRKLVETGLGAGASLLLGRAGMKMTASLASREKATDALVRMSAAALLVGKAAAAPPPPAPPSSCDTALDLSTQTSPLSSSTVGALETYGTSCGGSGSEKIFYVEVPAGGELTIGMTSNTYDSRHETRWGGSCPGANLVACTDDPDTLQHLWINTQGSTQTAFFIVDAYSSGSGDFVLAWNPFVTSMIEVGGGSWQGEVSWSLACDGLADPITDGAPYEAMHAVPPGVCTLEMIDSYGDGWNGNMWSAPGWTDGTFTFDSGYSGIATFVAVSEGREAYIFVAPGAHIYLQLTPASNGKNGFVQLPSAWYAGFSLTFEYFFTSDSGADGVGIVYWPCPTSAPSCADWNHAWDRPENFMGDTGGLAWGLSEYQGKSRLAHGGTIDEVAWNDQSYAGAWHSLALTYDGALLSGSIDGTLIHENSVSTAPVMHDWCLVVGTCR</sequence>
<feature type="region of interest" description="Disordered" evidence="1">
    <location>
        <begin position="723"/>
        <end position="751"/>
    </location>
</feature>
<dbReference type="KEGG" id="ehx:EMIHUDRAFT_195332"/>
<organism evidence="2 3">
    <name type="scientific">Emiliania huxleyi (strain CCMP1516)</name>
    <dbReference type="NCBI Taxonomy" id="280463"/>
    <lineage>
        <taxon>Eukaryota</taxon>
        <taxon>Haptista</taxon>
        <taxon>Haptophyta</taxon>
        <taxon>Prymnesiophyceae</taxon>
        <taxon>Isochrysidales</taxon>
        <taxon>Noelaerhabdaceae</taxon>
        <taxon>Emiliania</taxon>
    </lineage>
</organism>
<reference evidence="3" key="1">
    <citation type="journal article" date="2013" name="Nature">
        <title>Pan genome of the phytoplankton Emiliania underpins its global distribution.</title>
        <authorList>
            <person name="Read B.A."/>
            <person name="Kegel J."/>
            <person name="Klute M.J."/>
            <person name="Kuo A."/>
            <person name="Lefebvre S.C."/>
            <person name="Maumus F."/>
            <person name="Mayer C."/>
            <person name="Miller J."/>
            <person name="Monier A."/>
            <person name="Salamov A."/>
            <person name="Young J."/>
            <person name="Aguilar M."/>
            <person name="Claverie J.M."/>
            <person name="Frickenhaus S."/>
            <person name="Gonzalez K."/>
            <person name="Herman E.K."/>
            <person name="Lin Y.C."/>
            <person name="Napier J."/>
            <person name="Ogata H."/>
            <person name="Sarno A.F."/>
            <person name="Shmutz J."/>
            <person name="Schroeder D."/>
            <person name="de Vargas C."/>
            <person name="Verret F."/>
            <person name="von Dassow P."/>
            <person name="Valentin K."/>
            <person name="Van de Peer Y."/>
            <person name="Wheeler G."/>
            <person name="Dacks J.B."/>
            <person name="Delwiche C.F."/>
            <person name="Dyhrman S.T."/>
            <person name="Glockner G."/>
            <person name="John U."/>
            <person name="Richards T."/>
            <person name="Worden A.Z."/>
            <person name="Zhang X."/>
            <person name="Grigoriev I.V."/>
            <person name="Allen A.E."/>
            <person name="Bidle K."/>
            <person name="Borodovsky M."/>
            <person name="Bowler C."/>
            <person name="Brownlee C."/>
            <person name="Cock J.M."/>
            <person name="Elias M."/>
            <person name="Gladyshev V.N."/>
            <person name="Groth M."/>
            <person name="Guda C."/>
            <person name="Hadaegh A."/>
            <person name="Iglesias-Rodriguez M.D."/>
            <person name="Jenkins J."/>
            <person name="Jones B.M."/>
            <person name="Lawson T."/>
            <person name="Leese F."/>
            <person name="Lindquist E."/>
            <person name="Lobanov A."/>
            <person name="Lomsadze A."/>
            <person name="Malik S.B."/>
            <person name="Marsh M.E."/>
            <person name="Mackinder L."/>
            <person name="Mock T."/>
            <person name="Mueller-Roeber B."/>
            <person name="Pagarete A."/>
            <person name="Parker M."/>
            <person name="Probert I."/>
            <person name="Quesneville H."/>
            <person name="Raines C."/>
            <person name="Rensing S.A."/>
            <person name="Riano-Pachon D.M."/>
            <person name="Richier S."/>
            <person name="Rokitta S."/>
            <person name="Shiraiwa Y."/>
            <person name="Soanes D.M."/>
            <person name="van der Giezen M."/>
            <person name="Wahlund T.M."/>
            <person name="Williams B."/>
            <person name="Wilson W."/>
            <person name="Wolfe G."/>
            <person name="Wurch L.L."/>
        </authorList>
    </citation>
    <scope>NUCLEOTIDE SEQUENCE</scope>
</reference>
<feature type="region of interest" description="Disordered" evidence="1">
    <location>
        <begin position="839"/>
        <end position="868"/>
    </location>
</feature>
<feature type="region of interest" description="Disordered" evidence="1">
    <location>
        <begin position="327"/>
        <end position="447"/>
    </location>
</feature>
<feature type="compositionally biased region" description="Basic and acidic residues" evidence="1">
    <location>
        <begin position="328"/>
        <end position="343"/>
    </location>
</feature>
<dbReference type="PaxDb" id="2903-EOD22904"/>
<evidence type="ECO:0000313" key="2">
    <source>
        <dbReference type="EnsemblProtists" id="EOD22904"/>
    </source>
</evidence>
<evidence type="ECO:0000313" key="3">
    <source>
        <dbReference type="Proteomes" id="UP000013827"/>
    </source>
</evidence>
<dbReference type="HOGENOM" id="CLU_004548_0_0_1"/>
<dbReference type="Proteomes" id="UP000013827">
    <property type="component" value="Unassembled WGS sequence"/>
</dbReference>
<accession>A0A0D3JHB9</accession>
<feature type="compositionally biased region" description="Low complexity" evidence="1">
    <location>
        <begin position="855"/>
        <end position="868"/>
    </location>
</feature>
<evidence type="ECO:0008006" key="4">
    <source>
        <dbReference type="Google" id="ProtNLM"/>
    </source>
</evidence>